<dbReference type="Proteomes" id="UP001566132">
    <property type="component" value="Unassembled WGS sequence"/>
</dbReference>
<name>A0ABD1E0S6_HYPHA</name>
<evidence type="ECO:0008006" key="3">
    <source>
        <dbReference type="Google" id="ProtNLM"/>
    </source>
</evidence>
<accession>A0ABD1E0S6</accession>
<dbReference type="EMBL" id="JBDJPC010000015">
    <property type="protein sequence ID" value="KAL1488174.1"/>
    <property type="molecule type" value="Genomic_DNA"/>
</dbReference>
<keyword evidence="2" id="KW-1185">Reference proteome</keyword>
<evidence type="ECO:0000313" key="1">
    <source>
        <dbReference type="EMBL" id="KAL1488174.1"/>
    </source>
</evidence>
<dbReference type="AlphaFoldDB" id="A0ABD1E0S6"/>
<reference evidence="1 2" key="1">
    <citation type="submission" date="2024-05" db="EMBL/GenBank/DDBJ databases">
        <title>Genetic variation in Jamaican populations of the coffee berry borer (Hypothenemus hampei).</title>
        <authorList>
            <person name="Errbii M."/>
            <person name="Myrie A."/>
        </authorList>
    </citation>
    <scope>NUCLEOTIDE SEQUENCE [LARGE SCALE GENOMIC DNA]</scope>
    <source>
        <strain evidence="1">JA-Hopewell-2020-01-JO</strain>
        <tissue evidence="1">Whole body</tissue>
    </source>
</reference>
<sequence length="150" mass="17062">MGRFCCVPNCKSSKKGHPVYKMRVIPVNDCKIFHEESTIQNSLLRNYSKISSEEIRSLEVMSSTPGPSSNTNMVENLLRPLTPPSSNTNTVENSLHPITPKRQYNSILKSVNVGRKNCLSPKASKIYTEFNRLKKLNRRLKTKCGTYKEK</sequence>
<gene>
    <name evidence="1" type="ORF">ABEB36_015132</name>
</gene>
<evidence type="ECO:0000313" key="2">
    <source>
        <dbReference type="Proteomes" id="UP001566132"/>
    </source>
</evidence>
<comment type="caution">
    <text evidence="1">The sequence shown here is derived from an EMBL/GenBank/DDBJ whole genome shotgun (WGS) entry which is preliminary data.</text>
</comment>
<organism evidence="1 2">
    <name type="scientific">Hypothenemus hampei</name>
    <name type="common">Coffee berry borer</name>
    <dbReference type="NCBI Taxonomy" id="57062"/>
    <lineage>
        <taxon>Eukaryota</taxon>
        <taxon>Metazoa</taxon>
        <taxon>Ecdysozoa</taxon>
        <taxon>Arthropoda</taxon>
        <taxon>Hexapoda</taxon>
        <taxon>Insecta</taxon>
        <taxon>Pterygota</taxon>
        <taxon>Neoptera</taxon>
        <taxon>Endopterygota</taxon>
        <taxon>Coleoptera</taxon>
        <taxon>Polyphaga</taxon>
        <taxon>Cucujiformia</taxon>
        <taxon>Curculionidae</taxon>
        <taxon>Scolytinae</taxon>
        <taxon>Hypothenemus</taxon>
    </lineage>
</organism>
<proteinExistence type="predicted"/>
<protein>
    <recommendedName>
        <fullName evidence="3">THAP-type domain-containing protein</fullName>
    </recommendedName>
</protein>